<gene>
    <name evidence="1" type="ORF">PSON_ATCC_30995.1.T0460245</name>
</gene>
<evidence type="ECO:0000313" key="2">
    <source>
        <dbReference type="Proteomes" id="UP000692954"/>
    </source>
</evidence>
<organism evidence="1 2">
    <name type="scientific">Paramecium sonneborni</name>
    <dbReference type="NCBI Taxonomy" id="65129"/>
    <lineage>
        <taxon>Eukaryota</taxon>
        <taxon>Sar</taxon>
        <taxon>Alveolata</taxon>
        <taxon>Ciliophora</taxon>
        <taxon>Intramacronucleata</taxon>
        <taxon>Oligohymenophorea</taxon>
        <taxon>Peniculida</taxon>
        <taxon>Parameciidae</taxon>
        <taxon>Paramecium</taxon>
    </lineage>
</organism>
<dbReference type="EMBL" id="CAJJDN010000046">
    <property type="protein sequence ID" value="CAD8084387.1"/>
    <property type="molecule type" value="Genomic_DNA"/>
</dbReference>
<dbReference type="AlphaFoldDB" id="A0A8S1MTQ1"/>
<reference evidence="1" key="1">
    <citation type="submission" date="2021-01" db="EMBL/GenBank/DDBJ databases">
        <authorList>
            <consortium name="Genoscope - CEA"/>
            <person name="William W."/>
        </authorList>
    </citation>
    <scope>NUCLEOTIDE SEQUENCE</scope>
</reference>
<dbReference type="Proteomes" id="UP000692954">
    <property type="component" value="Unassembled WGS sequence"/>
</dbReference>
<proteinExistence type="predicted"/>
<accession>A0A8S1MTQ1</accession>
<protein>
    <submittedName>
        <fullName evidence="1">Uncharacterized protein</fullName>
    </submittedName>
</protein>
<sequence length="76" mass="9464">MFYKWNDIINILIRNHHQNNEYLCIDIQKLILLYLVIQQMDNLYINLFLIYHNQHKIIFTLTYRILYSKFNICLIT</sequence>
<keyword evidence="2" id="KW-1185">Reference proteome</keyword>
<evidence type="ECO:0000313" key="1">
    <source>
        <dbReference type="EMBL" id="CAD8084387.1"/>
    </source>
</evidence>
<comment type="caution">
    <text evidence="1">The sequence shown here is derived from an EMBL/GenBank/DDBJ whole genome shotgun (WGS) entry which is preliminary data.</text>
</comment>
<name>A0A8S1MTQ1_9CILI</name>